<reference evidence="2 3" key="1">
    <citation type="submission" date="2020-04" db="EMBL/GenBank/DDBJ databases">
        <title>Perkinsus olseni comparative genomics.</title>
        <authorList>
            <person name="Bogema D.R."/>
        </authorList>
    </citation>
    <scope>NUCLEOTIDE SEQUENCE [LARGE SCALE GENOMIC DNA]</scope>
    <source>
        <strain evidence="2">ATCC PRA-205</strain>
    </source>
</reference>
<dbReference type="AlphaFoldDB" id="A0A7J6P6L0"/>
<evidence type="ECO:0000259" key="1">
    <source>
        <dbReference type="Pfam" id="PF01852"/>
    </source>
</evidence>
<proteinExistence type="predicted"/>
<feature type="domain" description="START" evidence="1">
    <location>
        <begin position="4"/>
        <end position="51"/>
    </location>
</feature>
<protein>
    <recommendedName>
        <fullName evidence="1">START domain-containing protein</fullName>
    </recommendedName>
</protein>
<dbReference type="Pfam" id="PF01852">
    <property type="entry name" value="START"/>
    <property type="match status" value="1"/>
</dbReference>
<dbReference type="EMBL" id="JABANM010036255">
    <property type="protein sequence ID" value="KAF4691672.1"/>
    <property type="molecule type" value="Genomic_DNA"/>
</dbReference>
<name>A0A7J6P6L0_PEROL</name>
<accession>A0A7J6P6L0</accession>
<evidence type="ECO:0000313" key="2">
    <source>
        <dbReference type="EMBL" id="KAF4691672.1"/>
    </source>
</evidence>
<feature type="non-terminal residue" evidence="2">
    <location>
        <position position="1"/>
    </location>
</feature>
<organism evidence="2 3">
    <name type="scientific">Perkinsus olseni</name>
    <name type="common">Perkinsus atlanticus</name>
    <dbReference type="NCBI Taxonomy" id="32597"/>
    <lineage>
        <taxon>Eukaryota</taxon>
        <taxon>Sar</taxon>
        <taxon>Alveolata</taxon>
        <taxon>Perkinsozoa</taxon>
        <taxon>Perkinsea</taxon>
        <taxon>Perkinsida</taxon>
        <taxon>Perkinsidae</taxon>
        <taxon>Perkinsus</taxon>
    </lineage>
</organism>
<evidence type="ECO:0000313" key="3">
    <source>
        <dbReference type="Proteomes" id="UP000574390"/>
    </source>
</evidence>
<dbReference type="GO" id="GO:0008289">
    <property type="term" value="F:lipid binding"/>
    <property type="evidence" value="ECO:0007669"/>
    <property type="project" value="InterPro"/>
</dbReference>
<gene>
    <name evidence="2" type="ORF">FOZ62_016429</name>
</gene>
<dbReference type="InterPro" id="IPR023393">
    <property type="entry name" value="START-like_dom_sf"/>
</dbReference>
<dbReference type="Proteomes" id="UP000574390">
    <property type="component" value="Unassembled WGS sequence"/>
</dbReference>
<sequence length="110" mass="12282">IPCTPGYERAHLFISCQLMQQTENGTQLTMVSHVDPNGVPRWVLNKIAHRKPREFCAALKEQLYKRNNLKRVRKPPATSASKICKAVGCERQVRTGASYCISHGGGNTCE</sequence>
<feature type="non-terminal residue" evidence="2">
    <location>
        <position position="110"/>
    </location>
</feature>
<dbReference type="Gene3D" id="3.30.530.20">
    <property type="match status" value="1"/>
</dbReference>
<dbReference type="SUPFAM" id="SSF55961">
    <property type="entry name" value="Bet v1-like"/>
    <property type="match status" value="1"/>
</dbReference>
<dbReference type="InterPro" id="IPR002913">
    <property type="entry name" value="START_lipid-bd_dom"/>
</dbReference>
<comment type="caution">
    <text evidence="2">The sequence shown here is derived from an EMBL/GenBank/DDBJ whole genome shotgun (WGS) entry which is preliminary data.</text>
</comment>